<dbReference type="Gene3D" id="3.30.70.870">
    <property type="entry name" value="Elongation Factor G (Translational Gtpase), domain 3"/>
    <property type="match status" value="1"/>
</dbReference>
<dbReference type="InterPro" id="IPR005225">
    <property type="entry name" value="Small_GTP-bd"/>
</dbReference>
<dbReference type="SUPFAM" id="SSF54980">
    <property type="entry name" value="EF-G C-terminal domain-like"/>
    <property type="match status" value="2"/>
</dbReference>
<protein>
    <submittedName>
        <fullName evidence="2">Gtp-binding protein</fullName>
    </submittedName>
</protein>
<dbReference type="FunFam" id="3.30.70.240:FF:000002">
    <property type="entry name" value="GTP-binding protein TypA"/>
    <property type="match status" value="1"/>
</dbReference>
<dbReference type="GO" id="GO:0005525">
    <property type="term" value="F:GTP binding"/>
    <property type="evidence" value="ECO:0007669"/>
    <property type="project" value="InterPro"/>
</dbReference>
<dbReference type="AlphaFoldDB" id="A0A0F7SH98"/>
<organism evidence="2">
    <name type="scientific">Phaffia rhodozyma</name>
    <name type="common">Yeast</name>
    <name type="synonym">Xanthophyllomyces dendrorhous</name>
    <dbReference type="NCBI Taxonomy" id="264483"/>
    <lineage>
        <taxon>Eukaryota</taxon>
        <taxon>Fungi</taxon>
        <taxon>Dikarya</taxon>
        <taxon>Basidiomycota</taxon>
        <taxon>Agaricomycotina</taxon>
        <taxon>Tremellomycetes</taxon>
        <taxon>Cystofilobasidiales</taxon>
        <taxon>Mrakiaceae</taxon>
        <taxon>Phaffia</taxon>
    </lineage>
</organism>
<dbReference type="SUPFAM" id="SSF50447">
    <property type="entry name" value="Translation proteins"/>
    <property type="match status" value="1"/>
</dbReference>
<dbReference type="CDD" id="cd01891">
    <property type="entry name" value="TypA_BipA"/>
    <property type="match status" value="1"/>
</dbReference>
<dbReference type="GO" id="GO:1990904">
    <property type="term" value="C:ribonucleoprotein complex"/>
    <property type="evidence" value="ECO:0007669"/>
    <property type="project" value="TreeGrafter"/>
</dbReference>
<dbReference type="InterPro" id="IPR047042">
    <property type="entry name" value="BipA_II"/>
</dbReference>
<dbReference type="EMBL" id="LN483249">
    <property type="protein sequence ID" value="CDZ97740.1"/>
    <property type="molecule type" value="Genomic_DNA"/>
</dbReference>
<accession>A0A0F7SH98</accession>
<dbReference type="Pfam" id="PF00679">
    <property type="entry name" value="EFG_C"/>
    <property type="match status" value="1"/>
</dbReference>
<dbReference type="InterPro" id="IPR035651">
    <property type="entry name" value="BipA_V"/>
</dbReference>
<dbReference type="Pfam" id="PF21018">
    <property type="entry name" value="BipA_C"/>
    <property type="match status" value="1"/>
</dbReference>
<dbReference type="InterPro" id="IPR047041">
    <property type="entry name" value="BipA_GTP-bd_dom"/>
</dbReference>
<name>A0A0F7SH98_PHARH</name>
<dbReference type="SUPFAM" id="SSF52540">
    <property type="entry name" value="P-loop containing nucleoside triphosphate hydrolases"/>
    <property type="match status" value="1"/>
</dbReference>
<dbReference type="GO" id="GO:0003924">
    <property type="term" value="F:GTPase activity"/>
    <property type="evidence" value="ECO:0007669"/>
    <property type="project" value="InterPro"/>
</dbReference>
<evidence type="ECO:0000313" key="2">
    <source>
        <dbReference type="EMBL" id="CDZ97740.1"/>
    </source>
</evidence>
<dbReference type="PRINTS" id="PR00315">
    <property type="entry name" value="ELONGATNFCT"/>
</dbReference>
<dbReference type="InterPro" id="IPR042116">
    <property type="entry name" value="TypA/BipA_C"/>
</dbReference>
<dbReference type="NCBIfam" id="TIGR00231">
    <property type="entry name" value="small_GTP"/>
    <property type="match status" value="1"/>
</dbReference>
<dbReference type="InterPro" id="IPR009000">
    <property type="entry name" value="Transl_B-barrel_sf"/>
</dbReference>
<dbReference type="PANTHER" id="PTHR42908:SF8">
    <property type="entry name" value="TR-TYPE G DOMAIN-CONTAINING PROTEIN"/>
    <property type="match status" value="1"/>
</dbReference>
<reference evidence="2" key="1">
    <citation type="submission" date="2014-08" db="EMBL/GenBank/DDBJ databases">
        <authorList>
            <person name="Sharma Rahul"/>
            <person name="Thines Marco"/>
        </authorList>
    </citation>
    <scope>NUCLEOTIDE SEQUENCE</scope>
</reference>
<dbReference type="PROSITE" id="PS51722">
    <property type="entry name" value="G_TR_2"/>
    <property type="match status" value="1"/>
</dbReference>
<dbReference type="InterPro" id="IPR048876">
    <property type="entry name" value="BipA_C"/>
</dbReference>
<dbReference type="InterPro" id="IPR000640">
    <property type="entry name" value="EFG_V-like"/>
</dbReference>
<sequence length="772" mass="83181">MPCGYTRPPLFAFPSFYFPSFFCVQPSKLTAVAHPSRLQMASSLSLLRSARSSVPRLTAASARPATSRTIFPARALSSSSKSGLRSTTLSVVPRSFGLHSKRSFSRSTPAQASIAPSTPLVNEDGFIDLSHIRTLAVIAHVDHGKTTLVDQLLRQSGTIKKLSNDTLAAGGPDNGYAMDSGFVTRAMDSNDLEKERGITILSKCTSVNYNGHLINIVDTPGHADFGGEVERVLSMVDGVLLVVDATEGPSTQTRFVLGKALKAGLKPIVVMNKADRSTARPEQVDSDILDLFGALGASDDQMEYPIIYASAKQGWASLSPPAKPTAEQEMTNVAPAEDMVALFDLILAEVPAPVRLDRSKPFRMLTTQIDSDPYVGALYLGRIESGSISIGQKLVALDPEGKKVGEGKCTKIFGRTGLEKVPVERAGAGEIISVAGVLGGGVNVTICAEDDPDMAPLPSTPLDPPTISMFISANDSPFAGKEGTKLTSAVIKDRLLKEAETNVALKVIDNPQSESLEIRGRGVLHLGILLETLRREGFEIAVSPPRPVLKRDPETKKVLEPIEEVTINVDSNYIGTVIEKMTKRKAEILQYDEEDGKVRVVMEVPARGLLGYVSGEFNNDVHGQGTLNHIFKAYEPFKGEINTSRKGCLISSVTGEATAYAIQPLQARGVMFVSPGQALYTGMVIGESNKAENIEINVTKTKALTNFRAAGKDDGIFVAPARTMTLEECISYCDEDELIEITPKSVRLRKKILDSNLRKRSSSTSQLTFIDA</sequence>
<proteinExistence type="predicted"/>
<dbReference type="InterPro" id="IPR027417">
    <property type="entry name" value="P-loop_NTPase"/>
</dbReference>
<dbReference type="Gene3D" id="2.40.30.10">
    <property type="entry name" value="Translation factors"/>
    <property type="match status" value="1"/>
</dbReference>
<dbReference type="PANTHER" id="PTHR42908">
    <property type="entry name" value="TRANSLATION ELONGATION FACTOR-RELATED"/>
    <property type="match status" value="1"/>
</dbReference>
<dbReference type="SMART" id="SM00838">
    <property type="entry name" value="EFG_C"/>
    <property type="match status" value="1"/>
</dbReference>
<dbReference type="InterPro" id="IPR031157">
    <property type="entry name" value="G_TR_CS"/>
</dbReference>
<dbReference type="InterPro" id="IPR035647">
    <property type="entry name" value="EFG_III/V"/>
</dbReference>
<dbReference type="CDD" id="cd03691">
    <property type="entry name" value="BipA_TypA_II"/>
    <property type="match status" value="1"/>
</dbReference>
<evidence type="ECO:0000259" key="1">
    <source>
        <dbReference type="PROSITE" id="PS51722"/>
    </source>
</evidence>
<feature type="domain" description="Tr-type G" evidence="1">
    <location>
        <begin position="130"/>
        <end position="354"/>
    </location>
</feature>
<dbReference type="Gene3D" id="3.30.70.240">
    <property type="match status" value="1"/>
</dbReference>
<dbReference type="InterPro" id="IPR000795">
    <property type="entry name" value="T_Tr_GTP-bd_dom"/>
</dbReference>
<dbReference type="PROSITE" id="PS00301">
    <property type="entry name" value="G_TR_1"/>
    <property type="match status" value="1"/>
</dbReference>
<dbReference type="Pfam" id="PF00009">
    <property type="entry name" value="GTP_EFTU"/>
    <property type="match status" value="1"/>
</dbReference>
<dbReference type="GO" id="GO:0005829">
    <property type="term" value="C:cytosol"/>
    <property type="evidence" value="ECO:0007669"/>
    <property type="project" value="TreeGrafter"/>
</dbReference>
<dbReference type="Gene3D" id="3.40.50.300">
    <property type="entry name" value="P-loop containing nucleotide triphosphate hydrolases"/>
    <property type="match status" value="1"/>
</dbReference>
<dbReference type="CDD" id="cd03710">
    <property type="entry name" value="BipA_TypA_C"/>
    <property type="match status" value="1"/>
</dbReference>
<dbReference type="Gene3D" id="2.40.50.250">
    <property type="entry name" value="bipa protein"/>
    <property type="match status" value="1"/>
</dbReference>